<protein>
    <submittedName>
        <fullName evidence="1">Uncharacterized protein</fullName>
    </submittedName>
</protein>
<name>A0A9P8XWU1_9PEZI</name>
<comment type="caution">
    <text evidence="1">The sequence shown here is derived from an EMBL/GenBank/DDBJ whole genome shotgun (WGS) entry which is preliminary data.</text>
</comment>
<sequence>METLYTLIFHRKEGLNDLQGNRERQKSGQLVPDKDKIGAPKDIEIAIEDPDGQVFEKASLVFSVIEVIPRDGDPLHRNYVSKDGLPSTHPLPNYTIEDPETVFEALVARSKTHALPWAKSSHGSYPMKIFVKLHEEKRTKYHDRLPLLVEYDFGTHFKTGSGFIIGEETLGIQPLPLNAERLAGKRPAPRIATGEVDKIEDGRMEELLKKVRDLFWEILLDRSAMGLYLANLIVVGWAYRSEVVLKDRNRRAREKGREVGLSDTFSRNFANCDKGDAAAVMGWRHRAEYARGHHLIDAKGQDAKDQKTKCDRRSRRRPCDWTRKVGGCEGVGEGPRLESSLL</sequence>
<organism evidence="1 2">
    <name type="scientific">Microdochium trichocladiopsis</name>
    <dbReference type="NCBI Taxonomy" id="1682393"/>
    <lineage>
        <taxon>Eukaryota</taxon>
        <taxon>Fungi</taxon>
        <taxon>Dikarya</taxon>
        <taxon>Ascomycota</taxon>
        <taxon>Pezizomycotina</taxon>
        <taxon>Sordariomycetes</taxon>
        <taxon>Xylariomycetidae</taxon>
        <taxon>Xylariales</taxon>
        <taxon>Microdochiaceae</taxon>
        <taxon>Microdochium</taxon>
    </lineage>
</organism>
<dbReference type="RefSeq" id="XP_046007849.1">
    <property type="nucleotide sequence ID" value="XM_046155409.1"/>
</dbReference>
<dbReference type="GeneID" id="70184955"/>
<keyword evidence="2" id="KW-1185">Reference proteome</keyword>
<proteinExistence type="predicted"/>
<dbReference type="OrthoDB" id="5174837at2759"/>
<dbReference type="AlphaFoldDB" id="A0A9P8XWU1"/>
<dbReference type="EMBL" id="JAGTJQ010000010">
    <property type="protein sequence ID" value="KAH7021648.1"/>
    <property type="molecule type" value="Genomic_DNA"/>
</dbReference>
<gene>
    <name evidence="1" type="ORF">B0I36DRAFT_335019</name>
</gene>
<accession>A0A9P8XWU1</accession>
<evidence type="ECO:0000313" key="2">
    <source>
        <dbReference type="Proteomes" id="UP000756346"/>
    </source>
</evidence>
<reference evidence="1" key="1">
    <citation type="journal article" date="2021" name="Nat. Commun.">
        <title>Genetic determinants of endophytism in the Arabidopsis root mycobiome.</title>
        <authorList>
            <person name="Mesny F."/>
            <person name="Miyauchi S."/>
            <person name="Thiergart T."/>
            <person name="Pickel B."/>
            <person name="Atanasova L."/>
            <person name="Karlsson M."/>
            <person name="Huettel B."/>
            <person name="Barry K.W."/>
            <person name="Haridas S."/>
            <person name="Chen C."/>
            <person name="Bauer D."/>
            <person name="Andreopoulos W."/>
            <person name="Pangilinan J."/>
            <person name="LaButti K."/>
            <person name="Riley R."/>
            <person name="Lipzen A."/>
            <person name="Clum A."/>
            <person name="Drula E."/>
            <person name="Henrissat B."/>
            <person name="Kohler A."/>
            <person name="Grigoriev I.V."/>
            <person name="Martin F.M."/>
            <person name="Hacquard S."/>
        </authorList>
    </citation>
    <scope>NUCLEOTIDE SEQUENCE</scope>
    <source>
        <strain evidence="1">MPI-CAGE-CH-0230</strain>
    </source>
</reference>
<evidence type="ECO:0000313" key="1">
    <source>
        <dbReference type="EMBL" id="KAH7021648.1"/>
    </source>
</evidence>
<dbReference type="Proteomes" id="UP000756346">
    <property type="component" value="Unassembled WGS sequence"/>
</dbReference>